<comment type="caution">
    <text evidence="1">The sequence shown here is derived from an EMBL/GenBank/DDBJ whole genome shotgun (WGS) entry which is preliminary data.</text>
</comment>
<name>A0ABP0PK81_9DINO</name>
<reference evidence="1 2" key="1">
    <citation type="submission" date="2024-02" db="EMBL/GenBank/DDBJ databases">
        <authorList>
            <person name="Chen Y."/>
            <person name="Shah S."/>
            <person name="Dougan E. K."/>
            <person name="Thang M."/>
            <person name="Chan C."/>
        </authorList>
    </citation>
    <scope>NUCLEOTIDE SEQUENCE [LARGE SCALE GENOMIC DNA]</scope>
</reference>
<evidence type="ECO:0000313" key="2">
    <source>
        <dbReference type="Proteomes" id="UP001642464"/>
    </source>
</evidence>
<dbReference type="Proteomes" id="UP001642464">
    <property type="component" value="Unassembled WGS sequence"/>
</dbReference>
<dbReference type="InterPro" id="IPR002591">
    <property type="entry name" value="Phosphodiest/P_Trfase"/>
</dbReference>
<proteinExistence type="predicted"/>
<keyword evidence="2" id="KW-1185">Reference proteome</keyword>
<accession>A0ABP0PK81</accession>
<protein>
    <submittedName>
        <fullName evidence="1">Uncharacterized pyrophosphatase/phosphodiesterase C725.05c</fullName>
    </submittedName>
</protein>
<feature type="non-terminal residue" evidence="1">
    <location>
        <position position="1"/>
    </location>
</feature>
<dbReference type="SUPFAM" id="SSF53649">
    <property type="entry name" value="Alkaline phosphatase-like"/>
    <property type="match status" value="1"/>
</dbReference>
<dbReference type="InterPro" id="IPR017850">
    <property type="entry name" value="Alkaline_phosphatase_core_sf"/>
</dbReference>
<organism evidence="1 2">
    <name type="scientific">Durusdinium trenchii</name>
    <dbReference type="NCBI Taxonomy" id="1381693"/>
    <lineage>
        <taxon>Eukaryota</taxon>
        <taxon>Sar</taxon>
        <taxon>Alveolata</taxon>
        <taxon>Dinophyceae</taxon>
        <taxon>Suessiales</taxon>
        <taxon>Symbiodiniaceae</taxon>
        <taxon>Durusdinium</taxon>
    </lineage>
</organism>
<dbReference type="EMBL" id="CAXAMM010036900">
    <property type="protein sequence ID" value="CAK9076437.1"/>
    <property type="molecule type" value="Genomic_DNA"/>
</dbReference>
<evidence type="ECO:0000313" key="1">
    <source>
        <dbReference type="EMBL" id="CAK9076437.1"/>
    </source>
</evidence>
<gene>
    <name evidence="1" type="ORF">SCF082_LOCUS36850</name>
</gene>
<sequence>TPNVADTVVLLSIPGLRESDLASMPRLAALGESGTTRPLIPSFPAVTLPVQANLVTGVGPEQHGVIANGFYYRDKGEAELWTAWNDCYEAPQIWDRLHEHDPKLTSAVWFPMHSKGAKADYICMPKPIHNPDGSESLWCYSKPVELYGELRDEFGHFPLMNFWGPLANIKSSDWIADTAAYAAKKFSPRFSYIYLTHLDY</sequence>
<dbReference type="Gene3D" id="3.40.720.10">
    <property type="entry name" value="Alkaline Phosphatase, subunit A"/>
    <property type="match status" value="1"/>
</dbReference>
<dbReference type="Pfam" id="PF01663">
    <property type="entry name" value="Phosphodiest"/>
    <property type="match status" value="1"/>
</dbReference>
<feature type="non-terminal residue" evidence="1">
    <location>
        <position position="200"/>
    </location>
</feature>
<dbReference type="PANTHER" id="PTHR10151">
    <property type="entry name" value="ECTONUCLEOTIDE PYROPHOSPHATASE/PHOSPHODIESTERASE"/>
    <property type="match status" value="1"/>
</dbReference>
<dbReference type="PANTHER" id="PTHR10151:SF120">
    <property type="entry name" value="BIS(5'-ADENOSYL)-TRIPHOSPHATASE"/>
    <property type="match status" value="1"/>
</dbReference>